<reference evidence="6 7" key="1">
    <citation type="submission" date="2018-11" db="EMBL/GenBank/DDBJ databases">
        <title>Species Designations Belie Phenotypic and Genotypic Heterogeneity in Oral Streptococci.</title>
        <authorList>
            <person name="Velsko I."/>
        </authorList>
    </citation>
    <scope>NUCLEOTIDE SEQUENCE [LARGE SCALE GENOMIC DNA]</scope>
    <source>
        <strain evidence="6 7">A52</strain>
    </source>
</reference>
<feature type="transmembrane region" description="Helical" evidence="4">
    <location>
        <begin position="6"/>
        <end position="23"/>
    </location>
</feature>
<evidence type="ECO:0000256" key="4">
    <source>
        <dbReference type="SAM" id="Phobius"/>
    </source>
</evidence>
<keyword evidence="4" id="KW-0812">Transmembrane</keyword>
<dbReference type="InterPro" id="IPR027417">
    <property type="entry name" value="P-loop_NTPase"/>
</dbReference>
<name>A0A428H5Q7_STRCR</name>
<evidence type="ECO:0000313" key="6">
    <source>
        <dbReference type="EMBL" id="RSJ91087.1"/>
    </source>
</evidence>
<proteinExistence type="predicted"/>
<dbReference type="InterPro" id="IPR050206">
    <property type="entry name" value="FtsK/SpoIIIE/SftA"/>
</dbReference>
<dbReference type="AlphaFoldDB" id="A0A428H5Q7"/>
<dbReference type="Gene3D" id="3.40.50.300">
    <property type="entry name" value="P-loop containing nucleotide triphosphate hydrolases"/>
    <property type="match status" value="1"/>
</dbReference>
<organism evidence="6 7">
    <name type="scientific">Streptococcus cristatus</name>
    <dbReference type="NCBI Taxonomy" id="45634"/>
    <lineage>
        <taxon>Bacteria</taxon>
        <taxon>Bacillati</taxon>
        <taxon>Bacillota</taxon>
        <taxon>Bacilli</taxon>
        <taxon>Lactobacillales</taxon>
        <taxon>Streptococcaceae</taxon>
        <taxon>Streptococcus</taxon>
    </lineage>
</organism>
<feature type="domain" description="FtsK" evidence="5">
    <location>
        <begin position="145"/>
        <end position="329"/>
    </location>
</feature>
<keyword evidence="1 3" id="KW-0547">Nucleotide-binding</keyword>
<evidence type="ECO:0000256" key="3">
    <source>
        <dbReference type="PROSITE-ProRule" id="PRU00289"/>
    </source>
</evidence>
<accession>A0A428H5Q7</accession>
<keyword evidence="4" id="KW-0472">Membrane</keyword>
<dbReference type="PANTHER" id="PTHR22683:SF47">
    <property type="entry name" value="FTSK DOMAIN-CONTAINING PROTEIN YDCQ"/>
    <property type="match status" value="1"/>
</dbReference>
<comment type="caution">
    <text evidence="6">The sequence shown here is derived from an EMBL/GenBank/DDBJ whole genome shotgun (WGS) entry which is preliminary data.</text>
</comment>
<dbReference type="GO" id="GO:0005524">
    <property type="term" value="F:ATP binding"/>
    <property type="evidence" value="ECO:0007669"/>
    <property type="project" value="UniProtKB-UniRule"/>
</dbReference>
<protein>
    <submittedName>
        <fullName evidence="6">DNA translocase FtsK</fullName>
    </submittedName>
</protein>
<keyword evidence="2 3" id="KW-0067">ATP-binding</keyword>
<keyword evidence="4" id="KW-1133">Transmembrane helix</keyword>
<evidence type="ECO:0000313" key="7">
    <source>
        <dbReference type="Proteomes" id="UP000270868"/>
    </source>
</evidence>
<dbReference type="EMBL" id="RJPS01000003">
    <property type="protein sequence ID" value="RSJ91087.1"/>
    <property type="molecule type" value="Genomic_DNA"/>
</dbReference>
<dbReference type="RefSeq" id="WP_260470204.1">
    <property type="nucleotide sequence ID" value="NZ_RJPS01000003.1"/>
</dbReference>
<dbReference type="InterPro" id="IPR002543">
    <property type="entry name" value="FtsK_dom"/>
</dbReference>
<dbReference type="PANTHER" id="PTHR22683">
    <property type="entry name" value="SPORULATION PROTEIN RELATED"/>
    <property type="match status" value="1"/>
</dbReference>
<evidence type="ECO:0000259" key="5">
    <source>
        <dbReference type="PROSITE" id="PS50901"/>
    </source>
</evidence>
<gene>
    <name evidence="6" type="primary">ftsK_1</name>
    <name evidence="6" type="ORF">D8792_03590</name>
</gene>
<evidence type="ECO:0000256" key="2">
    <source>
        <dbReference type="ARBA" id="ARBA00022840"/>
    </source>
</evidence>
<dbReference type="SUPFAM" id="SSF52540">
    <property type="entry name" value="P-loop containing nucleoside triphosphate hydrolases"/>
    <property type="match status" value="1"/>
</dbReference>
<dbReference type="Proteomes" id="UP000270868">
    <property type="component" value="Unassembled WGS sequence"/>
</dbReference>
<dbReference type="GO" id="GO:0003677">
    <property type="term" value="F:DNA binding"/>
    <property type="evidence" value="ECO:0007669"/>
    <property type="project" value="InterPro"/>
</dbReference>
<dbReference type="PROSITE" id="PS50901">
    <property type="entry name" value="FTSK"/>
    <property type="match status" value="1"/>
</dbReference>
<dbReference type="Pfam" id="PF01580">
    <property type="entry name" value="FtsK_SpoIIIE"/>
    <property type="match status" value="1"/>
</dbReference>
<sequence>MNQIWIIYFLELLLVLLFVFGQFNRSKYLKQKKLFKFIKLNQLYISQITETKEKKYIETLEMEWIDNKKDTSTFTIRVYNIGGLLSHKVNDLGSKLEAFLGKKLISNEKQLTYTDYIFELIKDERLKVSDLNLEKGRNSTVIQLTKKISFDISKAPHGLTVGTTGSGKSMFLNYKILQYASMGADIYICDPKNADLSLLRYVNGFSEENVAVTSNQICKILRMVNTKMMNRYDKYFSSKESFGKDFTDFGLKPIVVFIDEVTAFVKVSDKKIAEEAMSYIYNLVMMGRQVGILIEVSLQRPDASILDGAIRDQLGCRVALGNLSEDGYRMVFGSNFKDYKSIEVKGGGYVQIDGKMTLPAYFETPFFGKNFDFLKELEKYYLSTFESKE</sequence>
<evidence type="ECO:0000256" key="1">
    <source>
        <dbReference type="ARBA" id="ARBA00022741"/>
    </source>
</evidence>
<feature type="binding site" evidence="3">
    <location>
        <begin position="162"/>
        <end position="169"/>
    </location>
    <ligand>
        <name>ATP</name>
        <dbReference type="ChEBI" id="CHEBI:30616"/>
    </ligand>
</feature>